<dbReference type="CDD" id="cd16833">
    <property type="entry name" value="YfiH"/>
    <property type="match status" value="1"/>
</dbReference>
<dbReference type="EMBL" id="BAAADO010000004">
    <property type="protein sequence ID" value="GAA0495107.1"/>
    <property type="molecule type" value="Genomic_DNA"/>
</dbReference>
<evidence type="ECO:0000256" key="4">
    <source>
        <dbReference type="ARBA" id="ARBA00007353"/>
    </source>
</evidence>
<dbReference type="Pfam" id="PF02578">
    <property type="entry name" value="Cu-oxidase_4"/>
    <property type="match status" value="1"/>
</dbReference>
<dbReference type="PANTHER" id="PTHR30616:SF2">
    <property type="entry name" value="PURINE NUCLEOSIDE PHOSPHORYLASE LACC1"/>
    <property type="match status" value="1"/>
</dbReference>
<evidence type="ECO:0000256" key="3">
    <source>
        <dbReference type="ARBA" id="ARBA00003215"/>
    </source>
</evidence>
<comment type="catalytic activity">
    <reaction evidence="1">
        <text>inosine + phosphate = alpha-D-ribose 1-phosphate + hypoxanthine</text>
        <dbReference type="Rhea" id="RHEA:27646"/>
        <dbReference type="ChEBI" id="CHEBI:17368"/>
        <dbReference type="ChEBI" id="CHEBI:17596"/>
        <dbReference type="ChEBI" id="CHEBI:43474"/>
        <dbReference type="ChEBI" id="CHEBI:57720"/>
        <dbReference type="EC" id="2.4.2.1"/>
    </reaction>
    <physiologicalReaction direction="left-to-right" evidence="1">
        <dbReference type="Rhea" id="RHEA:27647"/>
    </physiologicalReaction>
</comment>
<gene>
    <name evidence="13" type="primary">pgeF</name>
    <name evidence="13" type="ORF">GCM10008986_22240</name>
</gene>
<reference evidence="14" key="1">
    <citation type="journal article" date="2019" name="Int. J. Syst. Evol. Microbiol.">
        <title>The Global Catalogue of Microorganisms (GCM) 10K type strain sequencing project: providing services to taxonomists for standard genome sequencing and annotation.</title>
        <authorList>
            <consortium name="The Broad Institute Genomics Platform"/>
            <consortium name="The Broad Institute Genome Sequencing Center for Infectious Disease"/>
            <person name="Wu L."/>
            <person name="Ma J."/>
        </authorList>
    </citation>
    <scope>NUCLEOTIDE SEQUENCE [LARGE SCALE GENOMIC DNA]</scope>
    <source>
        <strain evidence="14">JCM 12389</strain>
    </source>
</reference>
<evidence type="ECO:0000256" key="6">
    <source>
        <dbReference type="ARBA" id="ARBA00022723"/>
    </source>
</evidence>
<accession>A0ABP3L7U9</accession>
<dbReference type="Gene3D" id="3.60.140.10">
    <property type="entry name" value="CNF1/YfiH-like putative cysteine hydrolases"/>
    <property type="match status" value="1"/>
</dbReference>
<organism evidence="13 14">
    <name type="scientific">Salinibacillus aidingensis</name>
    <dbReference type="NCBI Taxonomy" id="237684"/>
    <lineage>
        <taxon>Bacteria</taxon>
        <taxon>Bacillati</taxon>
        <taxon>Bacillota</taxon>
        <taxon>Bacilli</taxon>
        <taxon>Bacillales</taxon>
        <taxon>Bacillaceae</taxon>
        <taxon>Salinibacillus</taxon>
    </lineage>
</organism>
<comment type="similarity">
    <text evidence="4 12">Belongs to the purine nucleoside phosphorylase YfiH/LACC1 family.</text>
</comment>
<dbReference type="RefSeq" id="WP_343840947.1">
    <property type="nucleotide sequence ID" value="NZ_BAAADO010000004.1"/>
</dbReference>
<evidence type="ECO:0000256" key="1">
    <source>
        <dbReference type="ARBA" id="ARBA00000553"/>
    </source>
</evidence>
<comment type="function">
    <text evidence="3">Purine nucleoside enzyme that catalyzes the phosphorolysis of adenosine and inosine nucleosides, yielding D-ribose 1-phosphate and the respective free bases, adenine and hypoxanthine. Also catalyzes the phosphorolysis of S-methyl-5'-thioadenosine into adenine and S-methyl-5-thio-alpha-D-ribose 1-phosphate. Also has adenosine deaminase activity.</text>
</comment>
<evidence type="ECO:0000256" key="7">
    <source>
        <dbReference type="ARBA" id="ARBA00022801"/>
    </source>
</evidence>
<dbReference type="PANTHER" id="PTHR30616">
    <property type="entry name" value="UNCHARACTERIZED PROTEIN YFIH"/>
    <property type="match status" value="1"/>
</dbReference>
<evidence type="ECO:0000256" key="10">
    <source>
        <dbReference type="ARBA" id="ARBA00048968"/>
    </source>
</evidence>
<evidence type="ECO:0000256" key="12">
    <source>
        <dbReference type="RuleBase" id="RU361274"/>
    </source>
</evidence>
<keyword evidence="8" id="KW-0862">Zinc</keyword>
<dbReference type="InterPro" id="IPR003730">
    <property type="entry name" value="Cu_polyphenol_OxRdtase"/>
</dbReference>
<dbReference type="SUPFAM" id="SSF64438">
    <property type="entry name" value="CNF1/YfiH-like putative cysteine hydrolases"/>
    <property type="match status" value="1"/>
</dbReference>
<evidence type="ECO:0000313" key="14">
    <source>
        <dbReference type="Proteomes" id="UP001500880"/>
    </source>
</evidence>
<keyword evidence="7" id="KW-0378">Hydrolase</keyword>
<protein>
    <recommendedName>
        <fullName evidence="12">Purine nucleoside phosphorylase</fullName>
    </recommendedName>
</protein>
<dbReference type="NCBIfam" id="TIGR00726">
    <property type="entry name" value="peptidoglycan editing factor PgeF"/>
    <property type="match status" value="1"/>
</dbReference>
<evidence type="ECO:0000256" key="11">
    <source>
        <dbReference type="ARBA" id="ARBA00049893"/>
    </source>
</evidence>
<comment type="caution">
    <text evidence="13">The sequence shown here is derived from an EMBL/GenBank/DDBJ whole genome shotgun (WGS) entry which is preliminary data.</text>
</comment>
<evidence type="ECO:0000256" key="8">
    <source>
        <dbReference type="ARBA" id="ARBA00022833"/>
    </source>
</evidence>
<comment type="catalytic activity">
    <reaction evidence="9">
        <text>adenosine + H2O + H(+) = inosine + NH4(+)</text>
        <dbReference type="Rhea" id="RHEA:24408"/>
        <dbReference type="ChEBI" id="CHEBI:15377"/>
        <dbReference type="ChEBI" id="CHEBI:15378"/>
        <dbReference type="ChEBI" id="CHEBI:16335"/>
        <dbReference type="ChEBI" id="CHEBI:17596"/>
        <dbReference type="ChEBI" id="CHEBI:28938"/>
        <dbReference type="EC" id="3.5.4.4"/>
    </reaction>
    <physiologicalReaction direction="left-to-right" evidence="9">
        <dbReference type="Rhea" id="RHEA:24409"/>
    </physiologicalReaction>
</comment>
<dbReference type="Proteomes" id="UP001500880">
    <property type="component" value="Unassembled WGS sequence"/>
</dbReference>
<comment type="catalytic activity">
    <reaction evidence="11">
        <text>S-methyl-5'-thioadenosine + phosphate = 5-(methylsulfanyl)-alpha-D-ribose 1-phosphate + adenine</text>
        <dbReference type="Rhea" id="RHEA:11852"/>
        <dbReference type="ChEBI" id="CHEBI:16708"/>
        <dbReference type="ChEBI" id="CHEBI:17509"/>
        <dbReference type="ChEBI" id="CHEBI:43474"/>
        <dbReference type="ChEBI" id="CHEBI:58533"/>
        <dbReference type="EC" id="2.4.2.28"/>
    </reaction>
    <physiologicalReaction direction="left-to-right" evidence="11">
        <dbReference type="Rhea" id="RHEA:11853"/>
    </physiologicalReaction>
</comment>
<evidence type="ECO:0000256" key="9">
    <source>
        <dbReference type="ARBA" id="ARBA00047989"/>
    </source>
</evidence>
<evidence type="ECO:0000256" key="2">
    <source>
        <dbReference type="ARBA" id="ARBA00001947"/>
    </source>
</evidence>
<name>A0ABP3L7U9_9BACI</name>
<dbReference type="InterPro" id="IPR011324">
    <property type="entry name" value="Cytotoxic_necrot_fac-like_cat"/>
</dbReference>
<proteinExistence type="inferred from homology"/>
<keyword evidence="5" id="KW-0808">Transferase</keyword>
<comment type="cofactor">
    <cofactor evidence="2">
        <name>Zn(2+)</name>
        <dbReference type="ChEBI" id="CHEBI:29105"/>
    </cofactor>
</comment>
<evidence type="ECO:0000256" key="5">
    <source>
        <dbReference type="ARBA" id="ARBA00022679"/>
    </source>
</evidence>
<keyword evidence="14" id="KW-1185">Reference proteome</keyword>
<comment type="catalytic activity">
    <reaction evidence="10">
        <text>adenosine + phosphate = alpha-D-ribose 1-phosphate + adenine</text>
        <dbReference type="Rhea" id="RHEA:27642"/>
        <dbReference type="ChEBI" id="CHEBI:16335"/>
        <dbReference type="ChEBI" id="CHEBI:16708"/>
        <dbReference type="ChEBI" id="CHEBI:43474"/>
        <dbReference type="ChEBI" id="CHEBI:57720"/>
        <dbReference type="EC" id="2.4.2.1"/>
    </reaction>
    <physiologicalReaction direction="left-to-right" evidence="10">
        <dbReference type="Rhea" id="RHEA:27643"/>
    </physiologicalReaction>
</comment>
<evidence type="ECO:0000313" key="13">
    <source>
        <dbReference type="EMBL" id="GAA0495107.1"/>
    </source>
</evidence>
<sequence>MSELFSKSRTSSYLEIPDWKKKGITAGITTRKGGFSQQPYDTLNMGFHVQDDYDLVLKNYERMENIIGIPARYWISSKQVHRTDVLEWDDSLNRDNITHPPNFELEYDGWMTNQRNVLLTGVFADCVPLFFRSEEWVALAHAGWKGTVKGMGPKVIDHFLTHQVPLEEIEVVVGPSISSRHYEVDHHVVQHIPFDMQTEDVLTRSDETHYYLDLKQLHKNLLLKKGLKEQQITLTNYCTYENEDLFYSHRRDQGKTGRMMAFIGFE</sequence>
<dbReference type="InterPro" id="IPR038371">
    <property type="entry name" value="Cu_polyphenol_OxRdtase_sf"/>
</dbReference>
<keyword evidence="6" id="KW-0479">Metal-binding</keyword>